<sequence>MPSSRLFGIPSNVGTYCCRNMRTFNFGLLAVLSCIAMIGATPVGNDAPVEAIGRRQPMPVPPIPCVATEPEPIPYGCDPDDSPGGGDSIGRRQQSYPCATTFPVPIPFGCDPNYGSGDATEGGDA</sequence>
<name>A0A9P5JWT6_9AGAM</name>
<evidence type="ECO:0000313" key="3">
    <source>
        <dbReference type="Proteomes" id="UP000759537"/>
    </source>
</evidence>
<dbReference type="Proteomes" id="UP000759537">
    <property type="component" value="Unassembled WGS sequence"/>
</dbReference>
<evidence type="ECO:0000313" key="2">
    <source>
        <dbReference type="EMBL" id="KAF8468715.1"/>
    </source>
</evidence>
<organism evidence="2 3">
    <name type="scientific">Russula ochroleuca</name>
    <dbReference type="NCBI Taxonomy" id="152965"/>
    <lineage>
        <taxon>Eukaryota</taxon>
        <taxon>Fungi</taxon>
        <taxon>Dikarya</taxon>
        <taxon>Basidiomycota</taxon>
        <taxon>Agaricomycotina</taxon>
        <taxon>Agaricomycetes</taxon>
        <taxon>Russulales</taxon>
        <taxon>Russulaceae</taxon>
        <taxon>Russula</taxon>
    </lineage>
</organism>
<protein>
    <submittedName>
        <fullName evidence="2">Uncharacterized protein</fullName>
    </submittedName>
</protein>
<reference evidence="2" key="2">
    <citation type="journal article" date="2020" name="Nat. Commun.">
        <title>Large-scale genome sequencing of mycorrhizal fungi provides insights into the early evolution of symbiotic traits.</title>
        <authorList>
            <person name="Miyauchi S."/>
            <person name="Kiss E."/>
            <person name="Kuo A."/>
            <person name="Drula E."/>
            <person name="Kohler A."/>
            <person name="Sanchez-Garcia M."/>
            <person name="Morin E."/>
            <person name="Andreopoulos B."/>
            <person name="Barry K.W."/>
            <person name="Bonito G."/>
            <person name="Buee M."/>
            <person name="Carver A."/>
            <person name="Chen C."/>
            <person name="Cichocki N."/>
            <person name="Clum A."/>
            <person name="Culley D."/>
            <person name="Crous P.W."/>
            <person name="Fauchery L."/>
            <person name="Girlanda M."/>
            <person name="Hayes R.D."/>
            <person name="Keri Z."/>
            <person name="LaButti K."/>
            <person name="Lipzen A."/>
            <person name="Lombard V."/>
            <person name="Magnuson J."/>
            <person name="Maillard F."/>
            <person name="Murat C."/>
            <person name="Nolan M."/>
            <person name="Ohm R.A."/>
            <person name="Pangilinan J."/>
            <person name="Pereira M.F."/>
            <person name="Perotto S."/>
            <person name="Peter M."/>
            <person name="Pfister S."/>
            <person name="Riley R."/>
            <person name="Sitrit Y."/>
            <person name="Stielow J.B."/>
            <person name="Szollosi G."/>
            <person name="Zifcakova L."/>
            <person name="Stursova M."/>
            <person name="Spatafora J.W."/>
            <person name="Tedersoo L."/>
            <person name="Vaario L.M."/>
            <person name="Yamada A."/>
            <person name="Yan M."/>
            <person name="Wang P."/>
            <person name="Xu J."/>
            <person name="Bruns T."/>
            <person name="Baldrian P."/>
            <person name="Vilgalys R."/>
            <person name="Dunand C."/>
            <person name="Henrissat B."/>
            <person name="Grigoriev I.V."/>
            <person name="Hibbett D."/>
            <person name="Nagy L.G."/>
            <person name="Martin F.M."/>
        </authorList>
    </citation>
    <scope>NUCLEOTIDE SEQUENCE</scope>
    <source>
        <strain evidence="2">Prilba</strain>
    </source>
</reference>
<gene>
    <name evidence="2" type="ORF">DFH94DRAFT_697532</name>
</gene>
<dbReference type="PROSITE" id="PS51257">
    <property type="entry name" value="PROKAR_LIPOPROTEIN"/>
    <property type="match status" value="1"/>
</dbReference>
<proteinExistence type="predicted"/>
<dbReference type="AlphaFoldDB" id="A0A9P5JWT6"/>
<accession>A0A9P5JWT6</accession>
<evidence type="ECO:0000256" key="1">
    <source>
        <dbReference type="SAM" id="MobiDB-lite"/>
    </source>
</evidence>
<keyword evidence="3" id="KW-1185">Reference proteome</keyword>
<dbReference type="EMBL" id="WHVB01000030">
    <property type="protein sequence ID" value="KAF8468715.1"/>
    <property type="molecule type" value="Genomic_DNA"/>
</dbReference>
<reference evidence="2" key="1">
    <citation type="submission" date="2019-10" db="EMBL/GenBank/DDBJ databases">
        <authorList>
            <consortium name="DOE Joint Genome Institute"/>
            <person name="Kuo A."/>
            <person name="Miyauchi S."/>
            <person name="Kiss E."/>
            <person name="Drula E."/>
            <person name="Kohler A."/>
            <person name="Sanchez-Garcia M."/>
            <person name="Andreopoulos B."/>
            <person name="Barry K.W."/>
            <person name="Bonito G."/>
            <person name="Buee M."/>
            <person name="Carver A."/>
            <person name="Chen C."/>
            <person name="Cichocki N."/>
            <person name="Clum A."/>
            <person name="Culley D."/>
            <person name="Crous P.W."/>
            <person name="Fauchery L."/>
            <person name="Girlanda M."/>
            <person name="Hayes R."/>
            <person name="Keri Z."/>
            <person name="LaButti K."/>
            <person name="Lipzen A."/>
            <person name="Lombard V."/>
            <person name="Magnuson J."/>
            <person name="Maillard F."/>
            <person name="Morin E."/>
            <person name="Murat C."/>
            <person name="Nolan M."/>
            <person name="Ohm R."/>
            <person name="Pangilinan J."/>
            <person name="Pereira M."/>
            <person name="Perotto S."/>
            <person name="Peter M."/>
            <person name="Riley R."/>
            <person name="Sitrit Y."/>
            <person name="Stielow B."/>
            <person name="Szollosi G."/>
            <person name="Zifcakova L."/>
            <person name="Stursova M."/>
            <person name="Spatafora J.W."/>
            <person name="Tedersoo L."/>
            <person name="Vaario L.-M."/>
            <person name="Yamada A."/>
            <person name="Yan M."/>
            <person name="Wang P."/>
            <person name="Xu J."/>
            <person name="Bruns T."/>
            <person name="Baldrian P."/>
            <person name="Vilgalys R."/>
            <person name="Henrissat B."/>
            <person name="Grigoriev I.V."/>
            <person name="Hibbett D."/>
            <person name="Nagy L.G."/>
            <person name="Martin F.M."/>
        </authorList>
    </citation>
    <scope>NUCLEOTIDE SEQUENCE</scope>
    <source>
        <strain evidence="2">Prilba</strain>
    </source>
</reference>
<comment type="caution">
    <text evidence="2">The sequence shown here is derived from an EMBL/GenBank/DDBJ whole genome shotgun (WGS) entry which is preliminary data.</text>
</comment>
<feature type="region of interest" description="Disordered" evidence="1">
    <location>
        <begin position="71"/>
        <end position="94"/>
    </location>
</feature>